<sequence>EKAASQDDRENIFERMTSMFQDEPQTAIIAIDHRQKAKEYLYLQEGWREKTRVEADSTTAVDYTEEHDNTEAQSAPETPTPEESIEESSHQVDVAENEASDHHSSGSQIADNNATPELNLIETADAFITSSEEL</sequence>
<accession>A0A0B7C2Q0</accession>
<name>A0A0B7C2Q0_9EUPU</name>
<dbReference type="EMBL" id="HACG01051854">
    <property type="protein sequence ID" value="CEK98725.1"/>
    <property type="molecule type" value="Transcribed_RNA"/>
</dbReference>
<feature type="non-terminal residue" evidence="2">
    <location>
        <position position="134"/>
    </location>
</feature>
<reference evidence="2" key="1">
    <citation type="submission" date="2014-12" db="EMBL/GenBank/DDBJ databases">
        <title>Insight into the proteome of Arion vulgaris.</title>
        <authorList>
            <person name="Aradska J."/>
            <person name="Bulat T."/>
            <person name="Smidak R."/>
            <person name="Sarate P."/>
            <person name="Gangsoo J."/>
            <person name="Sialana F."/>
            <person name="Bilban M."/>
            <person name="Lubec G."/>
        </authorList>
    </citation>
    <scope>NUCLEOTIDE SEQUENCE</scope>
    <source>
        <tissue evidence="2">Skin</tissue>
    </source>
</reference>
<organism evidence="2">
    <name type="scientific">Arion vulgaris</name>
    <dbReference type="NCBI Taxonomy" id="1028688"/>
    <lineage>
        <taxon>Eukaryota</taxon>
        <taxon>Metazoa</taxon>
        <taxon>Spiralia</taxon>
        <taxon>Lophotrochozoa</taxon>
        <taxon>Mollusca</taxon>
        <taxon>Gastropoda</taxon>
        <taxon>Heterobranchia</taxon>
        <taxon>Euthyneura</taxon>
        <taxon>Panpulmonata</taxon>
        <taxon>Eupulmonata</taxon>
        <taxon>Stylommatophora</taxon>
        <taxon>Helicina</taxon>
        <taxon>Arionoidea</taxon>
        <taxon>Arionidae</taxon>
        <taxon>Arion</taxon>
    </lineage>
</organism>
<gene>
    <name evidence="2" type="primary">ORF219437</name>
</gene>
<feature type="region of interest" description="Disordered" evidence="1">
    <location>
        <begin position="51"/>
        <end position="117"/>
    </location>
</feature>
<evidence type="ECO:0000256" key="1">
    <source>
        <dbReference type="SAM" id="MobiDB-lite"/>
    </source>
</evidence>
<feature type="compositionally biased region" description="Polar residues" evidence="1">
    <location>
        <begin position="105"/>
        <end position="116"/>
    </location>
</feature>
<dbReference type="AlphaFoldDB" id="A0A0B7C2Q0"/>
<evidence type="ECO:0000313" key="2">
    <source>
        <dbReference type="EMBL" id="CEK98725.1"/>
    </source>
</evidence>
<proteinExistence type="predicted"/>
<feature type="non-terminal residue" evidence="2">
    <location>
        <position position="1"/>
    </location>
</feature>
<protein>
    <submittedName>
        <fullName evidence="2">Uncharacterized protein</fullName>
    </submittedName>
</protein>